<dbReference type="EMBL" id="CP000885">
    <property type="protein sequence ID" value="ABX43177.1"/>
    <property type="molecule type" value="Genomic_DNA"/>
</dbReference>
<dbReference type="PANTHER" id="PTHR43806">
    <property type="entry name" value="PEPTIDASE S8"/>
    <property type="match status" value="1"/>
</dbReference>
<feature type="domain" description="Peptidase S8/S53" evidence="6">
    <location>
        <begin position="71"/>
        <end position="267"/>
    </location>
</feature>
<dbReference type="PRINTS" id="PR00723">
    <property type="entry name" value="SUBTILISIN"/>
</dbReference>
<dbReference type="InterPro" id="IPR017310">
    <property type="entry name" value="Pept_S8A_subtilisin_clostridia"/>
</dbReference>
<keyword evidence="8" id="KW-1185">Reference proteome</keyword>
<evidence type="ECO:0000313" key="8">
    <source>
        <dbReference type="Proteomes" id="UP000000370"/>
    </source>
</evidence>
<comment type="similarity">
    <text evidence="1 5">Belongs to the peptidase S8 family.</text>
</comment>
<keyword evidence="3" id="KW-0378">Hydrolase</keyword>
<dbReference type="SUPFAM" id="SSF52743">
    <property type="entry name" value="Subtilisin-like"/>
    <property type="match status" value="1"/>
</dbReference>
<dbReference type="Pfam" id="PF00082">
    <property type="entry name" value="Peptidase_S8"/>
    <property type="match status" value="2"/>
</dbReference>
<dbReference type="GO" id="GO:0004252">
    <property type="term" value="F:serine-type endopeptidase activity"/>
    <property type="evidence" value="ECO:0007669"/>
    <property type="project" value="InterPro"/>
</dbReference>
<name>A9KP07_LACP7</name>
<evidence type="ECO:0000256" key="5">
    <source>
        <dbReference type="PROSITE-ProRule" id="PRU01240"/>
    </source>
</evidence>
<keyword evidence="4" id="KW-0720">Serine protease</keyword>
<dbReference type="InterPro" id="IPR036852">
    <property type="entry name" value="Peptidase_S8/S53_dom_sf"/>
</dbReference>
<proteinExistence type="inferred from homology"/>
<evidence type="ECO:0000256" key="1">
    <source>
        <dbReference type="ARBA" id="ARBA00011073"/>
    </source>
</evidence>
<sequence length="538" mass="59326">MAEQLRKDDNVTRMNERNSINHVTASDFRMCILDTYPYRMFPKIYTLNSTISLEKSGAFNVRNFINLPLYGQGILMAFIDTGIDYQHQAFRNPDGTSRIYSIWDQTIENGPPPTGFTFGTEYSKNLLNYALKQSNPYSTVPTTDTNGHGTMLAGIAAGNPNRIEDFSGIATSSEIIVVKLKQAKRYNRRIFSVPENIECYQETDVMLGIEYVRSVAAKINKPLVICIGMGSSQGSHDGSGTLSLLVNNLSLTPRIGISVAAGNEGNNHRHYKGEVTETNIKTQFHLNISEQDSMFSLEIWQGLPFRLAVTITSPSGVKSTLVSPGLNECHEIDFNLESSTIYISNINFEEETGNQLILIRFENAKSGIWTIELVSLEKRAITFHAWLPSGNLITTGTYFFEPDPNITITSPGNAENTVTVTAYNQYNDNIVTDSSRGFTLGTSVKPDIAAPGYQLTCPTLQNSYGSATGTGAAAAHTAGIIAMIMEWATLKGNYTTITGRDIGGLLNRGASRNPNIEYPNPIWGYGKLDLYVLFRQLT</sequence>
<accession>A9KP07</accession>
<dbReference type="GO" id="GO:0006508">
    <property type="term" value="P:proteolysis"/>
    <property type="evidence" value="ECO:0007669"/>
    <property type="project" value="UniProtKB-KW"/>
</dbReference>
<evidence type="ECO:0000259" key="6">
    <source>
        <dbReference type="Pfam" id="PF00082"/>
    </source>
</evidence>
<dbReference type="AlphaFoldDB" id="A9KP07"/>
<dbReference type="InterPro" id="IPR034045">
    <property type="entry name" value="Pep_S8_CspA-like"/>
</dbReference>
<dbReference type="PIRSF" id="PIRSF037894">
    <property type="entry name" value="Subtilisin_rel_CspABC"/>
    <property type="match status" value="1"/>
</dbReference>
<comment type="caution">
    <text evidence="5">Lacks conserved residue(s) required for the propagation of feature annotation.</text>
</comment>
<feature type="domain" description="Peptidase S8/S53" evidence="6">
    <location>
        <begin position="405"/>
        <end position="510"/>
    </location>
</feature>
<reference evidence="8" key="1">
    <citation type="submission" date="2007-11" db="EMBL/GenBank/DDBJ databases">
        <title>Complete genome sequence of Clostridium phytofermentans ISDg.</title>
        <authorList>
            <person name="Leschine S.B."/>
            <person name="Warnick T.A."/>
            <person name="Blanchard J.L."/>
            <person name="Schnell D.J."/>
            <person name="Petit E.L."/>
            <person name="LaTouf W.G."/>
            <person name="Copeland A."/>
            <person name="Lucas S."/>
            <person name="Lapidus A."/>
            <person name="Barry K."/>
            <person name="Glavina del Rio T."/>
            <person name="Dalin E."/>
            <person name="Tice H."/>
            <person name="Pitluck S."/>
            <person name="Kiss H."/>
            <person name="Brettin T."/>
            <person name="Bruce D."/>
            <person name="Detter J.C."/>
            <person name="Han C."/>
            <person name="Kuske C."/>
            <person name="Schmutz J."/>
            <person name="Larimer F."/>
            <person name="Land M."/>
            <person name="Hauser L."/>
            <person name="Kyrpides N."/>
            <person name="Kim E.A."/>
            <person name="Richardson P."/>
        </authorList>
    </citation>
    <scope>NUCLEOTIDE SEQUENCE [LARGE SCALE GENOMIC DNA]</scope>
    <source>
        <strain evidence="8">ATCC 700394 / DSM 18823 / ISDg</strain>
    </source>
</reference>
<dbReference type="KEGG" id="cpy:Cphy_2817"/>
<dbReference type="InterPro" id="IPR015500">
    <property type="entry name" value="Peptidase_S8_subtilisin-rel"/>
</dbReference>
<dbReference type="STRING" id="357809.Cphy_2817"/>
<organism evidence="7 8">
    <name type="scientific">Lachnoclostridium phytofermentans (strain ATCC 700394 / DSM 18823 / ISDg)</name>
    <name type="common">Clostridium phytofermentans</name>
    <dbReference type="NCBI Taxonomy" id="357809"/>
    <lineage>
        <taxon>Bacteria</taxon>
        <taxon>Bacillati</taxon>
        <taxon>Bacillota</taxon>
        <taxon>Clostridia</taxon>
        <taxon>Lachnospirales</taxon>
        <taxon>Lachnospiraceae</taxon>
    </lineage>
</organism>
<evidence type="ECO:0000256" key="4">
    <source>
        <dbReference type="ARBA" id="ARBA00022825"/>
    </source>
</evidence>
<dbReference type="InterPro" id="IPR000209">
    <property type="entry name" value="Peptidase_S8/S53_dom"/>
</dbReference>
<keyword evidence="2" id="KW-0645">Protease</keyword>
<dbReference type="PROSITE" id="PS51892">
    <property type="entry name" value="SUBTILASE"/>
    <property type="match status" value="1"/>
</dbReference>
<dbReference type="RefSeq" id="WP_012200828.1">
    <property type="nucleotide sequence ID" value="NC_010001.1"/>
</dbReference>
<evidence type="ECO:0000256" key="2">
    <source>
        <dbReference type="ARBA" id="ARBA00022670"/>
    </source>
</evidence>
<dbReference type="Proteomes" id="UP000000370">
    <property type="component" value="Chromosome"/>
</dbReference>
<dbReference type="InterPro" id="IPR050131">
    <property type="entry name" value="Peptidase_S8_subtilisin-like"/>
</dbReference>
<dbReference type="Gene3D" id="3.40.50.200">
    <property type="entry name" value="Peptidase S8/S53 domain"/>
    <property type="match status" value="1"/>
</dbReference>
<protein>
    <submittedName>
        <fullName evidence="7">Peptidase S8 and S53 subtilisin kexin sedolisin</fullName>
    </submittedName>
</protein>
<dbReference type="HOGENOM" id="CLU_025670_0_0_9"/>
<gene>
    <name evidence="7" type="ordered locus">Cphy_2817</name>
</gene>
<dbReference type="CDD" id="cd07478">
    <property type="entry name" value="Peptidases_S8_CspA-like"/>
    <property type="match status" value="1"/>
</dbReference>
<evidence type="ECO:0000313" key="7">
    <source>
        <dbReference type="EMBL" id="ABX43177.1"/>
    </source>
</evidence>
<dbReference type="PANTHER" id="PTHR43806:SF11">
    <property type="entry name" value="CEREVISIN-RELATED"/>
    <property type="match status" value="1"/>
</dbReference>
<dbReference type="Gene3D" id="2.60.120.1290">
    <property type="match status" value="1"/>
</dbReference>
<dbReference type="eggNOG" id="COG1404">
    <property type="taxonomic scope" value="Bacteria"/>
</dbReference>
<evidence type="ECO:0000256" key="3">
    <source>
        <dbReference type="ARBA" id="ARBA00022801"/>
    </source>
</evidence>